<dbReference type="Proteomes" id="UP000741360">
    <property type="component" value="Unassembled WGS sequence"/>
</dbReference>
<dbReference type="GO" id="GO:0051539">
    <property type="term" value="F:4 iron, 4 sulfur cluster binding"/>
    <property type="evidence" value="ECO:0007669"/>
    <property type="project" value="UniProtKB-KW"/>
</dbReference>
<dbReference type="Pfam" id="PF01314">
    <property type="entry name" value="AFOR_C"/>
    <property type="match status" value="1"/>
</dbReference>
<comment type="similarity">
    <text evidence="2">Belongs to the AOR/FOR family.</text>
</comment>
<dbReference type="InterPro" id="IPR001203">
    <property type="entry name" value="OxRdtase_Ald_Fedxn_C"/>
</dbReference>
<gene>
    <name evidence="10" type="ORF">HYY65_13540</name>
</gene>
<organism evidence="10 11">
    <name type="scientific">Tectimicrobiota bacterium</name>
    <dbReference type="NCBI Taxonomy" id="2528274"/>
    <lineage>
        <taxon>Bacteria</taxon>
        <taxon>Pseudomonadati</taxon>
        <taxon>Nitrospinota/Tectimicrobiota group</taxon>
        <taxon>Candidatus Tectimicrobiota</taxon>
    </lineage>
</organism>
<dbReference type="SMART" id="SM00790">
    <property type="entry name" value="AFOR_N"/>
    <property type="match status" value="1"/>
</dbReference>
<dbReference type="GO" id="GO:0046872">
    <property type="term" value="F:metal ion binding"/>
    <property type="evidence" value="ECO:0007669"/>
    <property type="project" value="UniProtKB-KW"/>
</dbReference>
<dbReference type="InterPro" id="IPR036503">
    <property type="entry name" value="Ald_Fedxn_OxRdtase_N_sf"/>
</dbReference>
<dbReference type="InterPro" id="IPR013983">
    <property type="entry name" value="Ald_Fedxn_OxRdtase_N"/>
</dbReference>
<dbReference type="InterPro" id="IPR051919">
    <property type="entry name" value="W-dependent_AOR"/>
</dbReference>
<dbReference type="Gene3D" id="1.10.599.10">
    <property type="entry name" value="Aldehyde Ferredoxin Oxidoreductase Protein, subunit A, domain 3"/>
    <property type="match status" value="1"/>
</dbReference>
<evidence type="ECO:0000256" key="8">
    <source>
        <dbReference type="ARBA" id="ARBA00049934"/>
    </source>
</evidence>
<evidence type="ECO:0000256" key="2">
    <source>
        <dbReference type="ARBA" id="ARBA00011032"/>
    </source>
</evidence>
<dbReference type="EMBL" id="JACPSX010000260">
    <property type="protein sequence ID" value="MBI3016048.1"/>
    <property type="molecule type" value="Genomic_DNA"/>
</dbReference>
<keyword evidence="6" id="KW-0408">Iron</keyword>
<dbReference type="SUPFAM" id="SSF56228">
    <property type="entry name" value="Aldehyde ferredoxin oxidoreductase, N-terminal domain"/>
    <property type="match status" value="1"/>
</dbReference>
<dbReference type="AlphaFoldDB" id="A0A932GRH4"/>
<evidence type="ECO:0000313" key="10">
    <source>
        <dbReference type="EMBL" id="MBI3016048.1"/>
    </source>
</evidence>
<dbReference type="PANTHER" id="PTHR30038">
    <property type="entry name" value="ALDEHYDE FERREDOXIN OXIDOREDUCTASE"/>
    <property type="match status" value="1"/>
</dbReference>
<feature type="domain" description="Aldehyde ferredoxin oxidoreductase N-terminal" evidence="9">
    <location>
        <begin position="4"/>
        <end position="208"/>
    </location>
</feature>
<dbReference type="InterPro" id="IPR013985">
    <property type="entry name" value="Ald_Fedxn_OxRdtase_dom3"/>
</dbReference>
<reference evidence="10" key="1">
    <citation type="submission" date="2020-07" db="EMBL/GenBank/DDBJ databases">
        <title>Huge and variable diversity of episymbiotic CPR bacteria and DPANN archaea in groundwater ecosystems.</title>
        <authorList>
            <person name="He C.Y."/>
            <person name="Keren R."/>
            <person name="Whittaker M."/>
            <person name="Farag I.F."/>
            <person name="Doudna J."/>
            <person name="Cate J.H.D."/>
            <person name="Banfield J.F."/>
        </authorList>
    </citation>
    <scope>NUCLEOTIDE SEQUENCE</scope>
    <source>
        <strain evidence="10">NC_groundwater_717_Ag_S-0.2um_59_8</strain>
    </source>
</reference>
<evidence type="ECO:0000256" key="5">
    <source>
        <dbReference type="ARBA" id="ARBA00023002"/>
    </source>
</evidence>
<dbReference type="Gene3D" id="3.60.9.10">
    <property type="entry name" value="Aldehyde ferredoxin oxidoreductase, N-terminal domain"/>
    <property type="match status" value="1"/>
</dbReference>
<dbReference type="InterPro" id="IPR013984">
    <property type="entry name" value="Ald_Fedxn_OxRdtase_dom2"/>
</dbReference>
<keyword evidence="4" id="KW-0479">Metal-binding</keyword>
<evidence type="ECO:0000256" key="4">
    <source>
        <dbReference type="ARBA" id="ARBA00022723"/>
    </source>
</evidence>
<proteinExistence type="inferred from homology"/>
<protein>
    <submittedName>
        <fullName evidence="10">Aldehyde ferredoxin oxidoreductase family protein</fullName>
    </submittedName>
</protein>
<dbReference type="SUPFAM" id="SSF48310">
    <property type="entry name" value="Aldehyde ferredoxin oxidoreductase, C-terminal domains"/>
    <property type="match status" value="1"/>
</dbReference>
<comment type="caution">
    <text evidence="10">The sequence shown here is derived from an EMBL/GenBank/DDBJ whole genome shotgun (WGS) entry which is preliminary data.</text>
</comment>
<evidence type="ECO:0000256" key="7">
    <source>
        <dbReference type="ARBA" id="ARBA00023014"/>
    </source>
</evidence>
<keyword evidence="7" id="KW-0411">Iron-sulfur</keyword>
<evidence type="ECO:0000256" key="3">
    <source>
        <dbReference type="ARBA" id="ARBA00022485"/>
    </source>
</evidence>
<comment type="cofactor">
    <cofactor evidence="1">
        <name>[4Fe-4S] cluster</name>
        <dbReference type="ChEBI" id="CHEBI:49883"/>
    </cofactor>
</comment>
<dbReference type="PANTHER" id="PTHR30038:SF7">
    <property type="entry name" value="TUNGSTEN-CONTAINING GLYCERALDEHYDE-3-PHOSPHATE:FERREDOXIN OXIDOREDUCTASE"/>
    <property type="match status" value="1"/>
</dbReference>
<name>A0A932GRH4_UNCTE</name>
<sequence length="615" mass="66319">MIGKPKILRVDLSRREAADVELDAREIPLFLGGRGLGAKLLWDHLPVGAEPLGDENRVVFAIGPAQGAGMVMTSKSIVSFKSPATGYYSYASGGGALGDHLRRCGYFAILIEGAAAEPTYLWIHNNRVEFRGAGHLWGKMTGEAQEIMARESGFRDQETVVIGPAGEKLVRFAATISGGPNHRSFSRGGSGAVLGTKKLKGFVICGDGVIPAKDPQALMKALAEMIEMASRHPVTMERARYGLGSDVESLSELGMLPTRNWQRGSFEGAQGISAHHQRPKYSVKNSVCGPLCVMPCSHHDVVKEGEYAGTVVEGPEYDTIYSFGSNCGVDRFDAIMAAEKLCDEYGMDTISTGVAISFAMECYERGILKEHDADGLRLYFGNHREMVEMVRRIGERQGLGELLGEGVMRAAAKIGQGSQAFAMHGKGLELGGYECRGAKGQAIQYSVGTRGGCHHDLGLPARTETVGGKGAEMAGKGDLTRRLALSRIVFDSAVLCTFSRSVYSEEVVARALTAITGEKYTAEGLLEIGERVLNLERALQVRDGLTRAGDRLPDRLLKEKLPDGPSAGEVINLEPLKDDFYRAMGWDLETGKPAAGTLRKFGLDQVARTLWPTSV</sequence>
<evidence type="ECO:0000256" key="1">
    <source>
        <dbReference type="ARBA" id="ARBA00001966"/>
    </source>
</evidence>
<dbReference type="Gene3D" id="1.10.569.10">
    <property type="entry name" value="Aldehyde Ferredoxin Oxidoreductase Protein, subunit A, domain 2"/>
    <property type="match status" value="1"/>
</dbReference>
<evidence type="ECO:0000256" key="6">
    <source>
        <dbReference type="ARBA" id="ARBA00023004"/>
    </source>
</evidence>
<dbReference type="InterPro" id="IPR036021">
    <property type="entry name" value="Tungsten_al_ferr_oxy-like_C"/>
</dbReference>
<dbReference type="GO" id="GO:0009055">
    <property type="term" value="F:electron transfer activity"/>
    <property type="evidence" value="ECO:0007669"/>
    <property type="project" value="InterPro"/>
</dbReference>
<dbReference type="GO" id="GO:0016625">
    <property type="term" value="F:oxidoreductase activity, acting on the aldehyde or oxo group of donors, iron-sulfur protein as acceptor"/>
    <property type="evidence" value="ECO:0007669"/>
    <property type="project" value="InterPro"/>
</dbReference>
<evidence type="ECO:0000313" key="11">
    <source>
        <dbReference type="Proteomes" id="UP000741360"/>
    </source>
</evidence>
<accession>A0A932GRH4</accession>
<evidence type="ECO:0000259" key="9">
    <source>
        <dbReference type="SMART" id="SM00790"/>
    </source>
</evidence>
<dbReference type="Pfam" id="PF02730">
    <property type="entry name" value="AFOR_N"/>
    <property type="match status" value="1"/>
</dbReference>
<keyword evidence="5" id="KW-0560">Oxidoreductase</keyword>
<keyword evidence="3" id="KW-0004">4Fe-4S</keyword>
<comment type="cofactor">
    <cofactor evidence="8">
        <name>tungstopterin</name>
        <dbReference type="ChEBI" id="CHEBI:30402"/>
    </cofactor>
</comment>